<dbReference type="Pfam" id="PF13470">
    <property type="entry name" value="PIN_3"/>
    <property type="match status" value="1"/>
</dbReference>
<dbReference type="HOGENOM" id="CLU_116617_0_0_4"/>
<dbReference type="RefSeq" id="WP_005673432.1">
    <property type="nucleotide sequence ID" value="NZ_CP146288.1"/>
</dbReference>
<dbReference type="InterPro" id="IPR029060">
    <property type="entry name" value="PIN-like_dom_sf"/>
</dbReference>
<evidence type="ECO:0000313" key="3">
    <source>
        <dbReference type="Proteomes" id="UP000011021"/>
    </source>
</evidence>
<evidence type="ECO:0000259" key="1">
    <source>
        <dbReference type="Pfam" id="PF13470"/>
    </source>
</evidence>
<dbReference type="PANTHER" id="PTHR34610:SF3">
    <property type="entry name" value="SSL7007 PROTEIN"/>
    <property type="match status" value="1"/>
</dbReference>
<dbReference type="Proteomes" id="UP000011021">
    <property type="component" value="Unassembled WGS sequence"/>
</dbReference>
<name>E7RWX5_9BURK</name>
<protein>
    <submittedName>
        <fullName evidence="2">Putative toxin-antitoxin system toxin component, PIN family</fullName>
    </submittedName>
</protein>
<dbReference type="eggNOG" id="COG1569">
    <property type="taxonomic scope" value="Bacteria"/>
</dbReference>
<dbReference type="InterPro" id="IPR002850">
    <property type="entry name" value="PIN_toxin-like"/>
</dbReference>
<dbReference type="InterPro" id="IPR002716">
    <property type="entry name" value="PIN_dom"/>
</dbReference>
<evidence type="ECO:0000313" key="2">
    <source>
        <dbReference type="EMBL" id="EFV95229.1"/>
    </source>
</evidence>
<keyword evidence="3" id="KW-1185">Reference proteome</keyword>
<dbReference type="SUPFAM" id="SSF88723">
    <property type="entry name" value="PIN domain-like"/>
    <property type="match status" value="1"/>
</dbReference>
<dbReference type="PANTHER" id="PTHR34610">
    <property type="entry name" value="SSL7007 PROTEIN"/>
    <property type="match status" value="1"/>
</dbReference>
<dbReference type="STRING" id="887898.HMPREF0551_1188"/>
<sequence length="147" mass="16689">MPRLVIDTNIWLDLLVFHDPRVQALQDGLASGHYRAIGTHAMRAELAVVLARPQFRLDESQQQAALARWDALTEEVAVVPPCNLSCRDPDDRKFLDLAVAHRVDWLLSKDRALLAARRFAQRRFGLNIGTLEQMLKQEQAAALEERP</sequence>
<dbReference type="EMBL" id="AEQP01000004">
    <property type="protein sequence ID" value="EFV95229.1"/>
    <property type="molecule type" value="Genomic_DNA"/>
</dbReference>
<feature type="domain" description="PIN" evidence="1">
    <location>
        <begin position="3"/>
        <end position="112"/>
    </location>
</feature>
<organism evidence="2 3">
    <name type="scientific">Lautropia mirabilis ATCC 51599</name>
    <dbReference type="NCBI Taxonomy" id="887898"/>
    <lineage>
        <taxon>Bacteria</taxon>
        <taxon>Pseudomonadati</taxon>
        <taxon>Pseudomonadota</taxon>
        <taxon>Betaproteobacteria</taxon>
        <taxon>Burkholderiales</taxon>
        <taxon>Burkholderiaceae</taxon>
        <taxon>Lautropia</taxon>
    </lineage>
</organism>
<dbReference type="NCBIfam" id="TIGR00305">
    <property type="entry name" value="putative toxin-antitoxin system toxin component, PIN family"/>
    <property type="match status" value="1"/>
</dbReference>
<gene>
    <name evidence="2" type="ORF">HMPREF0551_1188</name>
</gene>
<comment type="caution">
    <text evidence="2">The sequence shown here is derived from an EMBL/GenBank/DDBJ whole genome shotgun (WGS) entry which is preliminary data.</text>
</comment>
<dbReference type="CDD" id="cd09854">
    <property type="entry name" value="PIN_VapC-like"/>
    <property type="match status" value="1"/>
</dbReference>
<reference evidence="2 3" key="1">
    <citation type="submission" date="2010-12" db="EMBL/GenBank/DDBJ databases">
        <authorList>
            <person name="Muzny D."/>
            <person name="Qin X."/>
            <person name="Deng J."/>
            <person name="Jiang H."/>
            <person name="Liu Y."/>
            <person name="Qu J."/>
            <person name="Song X.-Z."/>
            <person name="Zhang L."/>
            <person name="Thornton R."/>
            <person name="Coyle M."/>
            <person name="Francisco L."/>
            <person name="Jackson L."/>
            <person name="Javaid M."/>
            <person name="Korchina V."/>
            <person name="Kovar C."/>
            <person name="Mata R."/>
            <person name="Mathew T."/>
            <person name="Ngo R."/>
            <person name="Nguyen L."/>
            <person name="Nguyen N."/>
            <person name="Okwuonu G."/>
            <person name="Ongeri F."/>
            <person name="Pham C."/>
            <person name="Simmons D."/>
            <person name="Wilczek-Boney K."/>
            <person name="Hale W."/>
            <person name="Jakkamsetti A."/>
            <person name="Pham P."/>
            <person name="Ruth R."/>
            <person name="San Lucas F."/>
            <person name="Warren J."/>
            <person name="Zhang J."/>
            <person name="Zhao Z."/>
            <person name="Zhou C."/>
            <person name="Zhu D."/>
            <person name="Lee S."/>
            <person name="Bess C."/>
            <person name="Blankenburg K."/>
            <person name="Forbes L."/>
            <person name="Fu Q."/>
            <person name="Gubbala S."/>
            <person name="Hirani K."/>
            <person name="Jayaseelan J.C."/>
            <person name="Lara F."/>
            <person name="Munidasa M."/>
            <person name="Palculict T."/>
            <person name="Patil S."/>
            <person name="Pu L.-L."/>
            <person name="Saada N."/>
            <person name="Tang L."/>
            <person name="Weissenberger G."/>
            <person name="Zhu Y."/>
            <person name="Hemphill L."/>
            <person name="Shang Y."/>
            <person name="Youmans B."/>
            <person name="Ayvaz T."/>
            <person name="Ross M."/>
            <person name="Santibanez J."/>
            <person name="Aqrawi P."/>
            <person name="Gross S."/>
            <person name="Joshi V."/>
            <person name="Fowler G."/>
            <person name="Nazareth L."/>
            <person name="Reid J."/>
            <person name="Worley K."/>
            <person name="Petrosino J."/>
            <person name="Highlander S."/>
            <person name="Gibbs R."/>
        </authorList>
    </citation>
    <scope>NUCLEOTIDE SEQUENCE [LARGE SCALE GENOMIC DNA]</scope>
    <source>
        <strain evidence="2 3">ATCC 51599</strain>
    </source>
</reference>
<dbReference type="AlphaFoldDB" id="E7RWX5"/>
<accession>E7RWX5</accession>
<proteinExistence type="predicted"/>